<dbReference type="OMA" id="GIGYKTN"/>
<evidence type="ECO:0000256" key="8">
    <source>
        <dbReference type="PIRSR" id="PIRSR601461-1"/>
    </source>
</evidence>
<keyword evidence="4 10" id="KW-0064">Aspartyl protease</keyword>
<feature type="chain" id="PRO_5012981940" evidence="11">
    <location>
        <begin position="20"/>
        <end position="509"/>
    </location>
</feature>
<dbReference type="PRINTS" id="PR00792">
    <property type="entry name" value="PEPSIN"/>
</dbReference>
<protein>
    <submittedName>
        <fullName evidence="13">Aspartic peptidase domain-containing protein</fullName>
    </submittedName>
</protein>
<sequence>MRLITSALALLVAASAVTATPISTSNDGKPLVRLPLVRKPRTVDMLTARRQRSSPHLNKRDPFQTSLYNDEGSQYLVEVGIGSPAQNFTVTLDTGSADLWVPSSACPTSQCPYTRFDSNSSSTFKTTSQNFGIQYGIGSVNGSYVTDTVTVAGASVQNQKFGLAVSTADILTQSTTVGGSGSDTPSVNASSSGVNANGILGLGYPQLTAGTNFGESPYNPFVFNLVEQKIVSDPVFSVYMNNANKEGWAGEVIFGGTDTSKYSGDLTYLPVAQLTTSSSPLDSLFGSSSSSSSNDGYYYWMVYGQGIAVSNPASTSVSANHTLSTVAPFIIDTGTTLTYLPTQIAEDVAVAIAGDNRVQLDSQSSTFITDCSAANSNAALQLQMSQSGSVSDSPVTLTVPASELVIPLDALTIEDATVCMLGIAPLSTSSSGSSMSSEMFLIGDSVLRSAYLVFDIGQNRIGFAAANGVGGSVNGVNGTSSSAAPTAFGSRGSSWAALTLAVAAASAFF</sequence>
<evidence type="ECO:0000256" key="1">
    <source>
        <dbReference type="ARBA" id="ARBA00007447"/>
    </source>
</evidence>
<evidence type="ECO:0000256" key="6">
    <source>
        <dbReference type="ARBA" id="ARBA00023145"/>
    </source>
</evidence>
<keyword evidence="14" id="KW-1185">Reference proteome</keyword>
<evidence type="ECO:0000313" key="14">
    <source>
        <dbReference type="Proteomes" id="UP000242180"/>
    </source>
</evidence>
<comment type="caution">
    <text evidence="13">The sequence shown here is derived from an EMBL/GenBank/DDBJ whole genome shotgun (WGS) entry which is preliminary data.</text>
</comment>
<evidence type="ECO:0000256" key="11">
    <source>
        <dbReference type="SAM" id="SignalP"/>
    </source>
</evidence>
<evidence type="ECO:0000313" key="13">
    <source>
        <dbReference type="EMBL" id="ORY96751.1"/>
    </source>
</evidence>
<dbReference type="InParanoid" id="A0A1X2HD81"/>
<reference evidence="13 14" key="1">
    <citation type="submission" date="2016-07" db="EMBL/GenBank/DDBJ databases">
        <title>Pervasive Adenine N6-methylation of Active Genes in Fungi.</title>
        <authorList>
            <consortium name="DOE Joint Genome Institute"/>
            <person name="Mondo S.J."/>
            <person name="Dannebaum R.O."/>
            <person name="Kuo R.C."/>
            <person name="Labutti K."/>
            <person name="Haridas S."/>
            <person name="Kuo A."/>
            <person name="Salamov A."/>
            <person name="Ahrendt S.R."/>
            <person name="Lipzen A."/>
            <person name="Sullivan W."/>
            <person name="Andreopoulos W.B."/>
            <person name="Clum A."/>
            <person name="Lindquist E."/>
            <person name="Daum C."/>
            <person name="Ramamoorthy G.K."/>
            <person name="Gryganskyi A."/>
            <person name="Culley D."/>
            <person name="Magnuson J.K."/>
            <person name="James T.Y."/>
            <person name="O'Malley M.A."/>
            <person name="Stajich J.E."/>
            <person name="Spatafora J.W."/>
            <person name="Visel A."/>
            <person name="Grigoriev I.V."/>
        </authorList>
    </citation>
    <scope>NUCLEOTIDE SEQUENCE [LARGE SCALE GENOMIC DNA]</scope>
    <source>
        <strain evidence="13 14">NRRL 2496</strain>
    </source>
</reference>
<dbReference type="CDD" id="cd05471">
    <property type="entry name" value="pepsin_like"/>
    <property type="match status" value="1"/>
</dbReference>
<dbReference type="InterPro" id="IPR001461">
    <property type="entry name" value="Aspartic_peptidase_A1"/>
</dbReference>
<dbReference type="GO" id="GO:0006508">
    <property type="term" value="P:proteolysis"/>
    <property type="evidence" value="ECO:0007669"/>
    <property type="project" value="UniProtKB-KW"/>
</dbReference>
<dbReference type="STRING" id="13706.A0A1X2HD81"/>
<keyword evidence="5 10" id="KW-0378">Hydrolase</keyword>
<dbReference type="PANTHER" id="PTHR47966">
    <property type="entry name" value="BETA-SITE APP-CLEAVING ENZYME, ISOFORM A-RELATED"/>
    <property type="match status" value="1"/>
</dbReference>
<dbReference type="PANTHER" id="PTHR47966:SF65">
    <property type="entry name" value="ASPARTIC-TYPE ENDOPEPTIDASE"/>
    <property type="match status" value="1"/>
</dbReference>
<dbReference type="FunFam" id="2.40.70.10:FF:000008">
    <property type="entry name" value="Cathepsin D"/>
    <property type="match status" value="1"/>
</dbReference>
<dbReference type="InterPro" id="IPR034164">
    <property type="entry name" value="Pepsin-like_dom"/>
</dbReference>
<dbReference type="SUPFAM" id="SSF50630">
    <property type="entry name" value="Acid proteases"/>
    <property type="match status" value="1"/>
</dbReference>
<accession>A0A1X2HD81</accession>
<evidence type="ECO:0000256" key="4">
    <source>
        <dbReference type="ARBA" id="ARBA00022750"/>
    </source>
</evidence>
<dbReference type="InterPro" id="IPR033121">
    <property type="entry name" value="PEPTIDASE_A1"/>
</dbReference>
<evidence type="ECO:0000259" key="12">
    <source>
        <dbReference type="PROSITE" id="PS51767"/>
    </source>
</evidence>
<dbReference type="EMBL" id="MCGN01000005">
    <property type="protein sequence ID" value="ORY96751.1"/>
    <property type="molecule type" value="Genomic_DNA"/>
</dbReference>
<keyword evidence="6" id="KW-0865">Zymogen</keyword>
<evidence type="ECO:0000256" key="2">
    <source>
        <dbReference type="ARBA" id="ARBA00022670"/>
    </source>
</evidence>
<evidence type="ECO:0000256" key="3">
    <source>
        <dbReference type="ARBA" id="ARBA00022729"/>
    </source>
</evidence>
<evidence type="ECO:0000256" key="10">
    <source>
        <dbReference type="RuleBase" id="RU000454"/>
    </source>
</evidence>
<dbReference type="OrthoDB" id="771136at2759"/>
<organism evidence="13 14">
    <name type="scientific">Syncephalastrum racemosum</name>
    <name type="common">Filamentous fungus</name>
    <dbReference type="NCBI Taxonomy" id="13706"/>
    <lineage>
        <taxon>Eukaryota</taxon>
        <taxon>Fungi</taxon>
        <taxon>Fungi incertae sedis</taxon>
        <taxon>Mucoromycota</taxon>
        <taxon>Mucoromycotina</taxon>
        <taxon>Mucoromycetes</taxon>
        <taxon>Mucorales</taxon>
        <taxon>Syncephalastraceae</taxon>
        <taxon>Syncephalastrum</taxon>
    </lineage>
</organism>
<name>A0A1X2HD81_SYNRA</name>
<dbReference type="InterPro" id="IPR021109">
    <property type="entry name" value="Peptidase_aspartic_dom_sf"/>
</dbReference>
<gene>
    <name evidence="13" type="ORF">BCR43DRAFT_440451</name>
</gene>
<dbReference type="PROSITE" id="PS51767">
    <property type="entry name" value="PEPTIDASE_A1"/>
    <property type="match status" value="1"/>
</dbReference>
<dbReference type="Pfam" id="PF00026">
    <property type="entry name" value="Asp"/>
    <property type="match status" value="1"/>
</dbReference>
<dbReference type="PROSITE" id="PS00141">
    <property type="entry name" value="ASP_PROTEASE"/>
    <property type="match status" value="2"/>
</dbReference>
<evidence type="ECO:0000256" key="5">
    <source>
        <dbReference type="ARBA" id="ARBA00022801"/>
    </source>
</evidence>
<dbReference type="Proteomes" id="UP000242180">
    <property type="component" value="Unassembled WGS sequence"/>
</dbReference>
<evidence type="ECO:0000256" key="7">
    <source>
        <dbReference type="ARBA" id="ARBA00023157"/>
    </source>
</evidence>
<evidence type="ECO:0000256" key="9">
    <source>
        <dbReference type="PIRSR" id="PIRSR601461-2"/>
    </source>
</evidence>
<comment type="similarity">
    <text evidence="1 10">Belongs to the peptidase A1 family.</text>
</comment>
<keyword evidence="2 10" id="KW-0645">Protease</keyword>
<proteinExistence type="inferred from homology"/>
<feature type="active site" evidence="8">
    <location>
        <position position="93"/>
    </location>
</feature>
<dbReference type="InterPro" id="IPR001969">
    <property type="entry name" value="Aspartic_peptidase_AS"/>
</dbReference>
<feature type="signal peptide" evidence="11">
    <location>
        <begin position="1"/>
        <end position="19"/>
    </location>
</feature>
<keyword evidence="7 9" id="KW-1015">Disulfide bond</keyword>
<dbReference type="GO" id="GO:0004190">
    <property type="term" value="F:aspartic-type endopeptidase activity"/>
    <property type="evidence" value="ECO:0007669"/>
    <property type="project" value="UniProtKB-KW"/>
</dbReference>
<feature type="active site" evidence="8">
    <location>
        <position position="332"/>
    </location>
</feature>
<feature type="disulfide bond" evidence="9">
    <location>
        <begin position="106"/>
        <end position="111"/>
    </location>
</feature>
<dbReference type="Gene3D" id="2.40.70.10">
    <property type="entry name" value="Acid Proteases"/>
    <property type="match status" value="2"/>
</dbReference>
<keyword evidence="3 11" id="KW-0732">Signal</keyword>
<dbReference type="AlphaFoldDB" id="A0A1X2HD81"/>
<feature type="domain" description="Peptidase A1" evidence="12">
    <location>
        <begin position="75"/>
        <end position="464"/>
    </location>
</feature>